<dbReference type="OrthoDB" id="6532759at2759"/>
<dbReference type="Proteomes" id="UP000759131">
    <property type="component" value="Unassembled WGS sequence"/>
</dbReference>
<reference evidence="2" key="1">
    <citation type="submission" date="2020-11" db="EMBL/GenBank/DDBJ databases">
        <authorList>
            <person name="Tran Van P."/>
        </authorList>
    </citation>
    <scope>NUCLEOTIDE SEQUENCE</scope>
</reference>
<dbReference type="SUPFAM" id="SSF52047">
    <property type="entry name" value="RNI-like"/>
    <property type="match status" value="1"/>
</dbReference>
<feature type="region of interest" description="Disordered" evidence="1">
    <location>
        <begin position="1"/>
        <end position="26"/>
    </location>
</feature>
<name>A0A7R9L6Z3_9ACAR</name>
<organism evidence="2">
    <name type="scientific">Medioppia subpectinata</name>
    <dbReference type="NCBI Taxonomy" id="1979941"/>
    <lineage>
        <taxon>Eukaryota</taxon>
        <taxon>Metazoa</taxon>
        <taxon>Ecdysozoa</taxon>
        <taxon>Arthropoda</taxon>
        <taxon>Chelicerata</taxon>
        <taxon>Arachnida</taxon>
        <taxon>Acari</taxon>
        <taxon>Acariformes</taxon>
        <taxon>Sarcoptiformes</taxon>
        <taxon>Oribatida</taxon>
        <taxon>Brachypylina</taxon>
        <taxon>Oppioidea</taxon>
        <taxon>Oppiidae</taxon>
        <taxon>Medioppia</taxon>
    </lineage>
</organism>
<keyword evidence="3" id="KW-1185">Reference proteome</keyword>
<evidence type="ECO:0000313" key="3">
    <source>
        <dbReference type="Proteomes" id="UP000759131"/>
    </source>
</evidence>
<sequence>MAQQMKHQKTSLETTDDGEDEDTQQPKIYAKNSLDRFGDDMCGLLLSYLTFEDRFSFECVSKQFRRTVFVNVVDITLSDELMQRLLNAKRSDVQMLATIAIKCPNIQCIDCRGISAEYEEHIPEVLNTFRGNCQNLKEIYCDLTSKSAQTMPSFGPLVTRIGDIDDYIDNEALTHCHRLSQLCVQSFADFTDYTFNTLFCNNLHKFVLRSHSDYNNHFWSAFVTQNQSLQCLVLESSYFEDSVSVTEMCGQLSRLSQLRELTLGLGFEVLNGQKSAVVNQCLRTIGVNCKQLKRLSFQLISEDIEPALQISLDWLRVYRQLKRLHITSYAAIDDQLLDPLRHCKRLTHLELCLLGIKPIVLKDMHQNCPRLQYLFIGNFSNITPECLSHLSRLPALQMLVIHFGCDAESVDLSDNDYSDLLSRSPKLKCIQPFYAIQSRPVVRPLSSGGLNVALAVKDPLVRTDMSAIVTAKVTG</sequence>
<dbReference type="Gene3D" id="3.80.10.10">
    <property type="entry name" value="Ribonuclease Inhibitor"/>
    <property type="match status" value="1"/>
</dbReference>
<dbReference type="EMBL" id="OC873153">
    <property type="protein sequence ID" value="CAD7636247.1"/>
    <property type="molecule type" value="Genomic_DNA"/>
</dbReference>
<feature type="compositionally biased region" description="Acidic residues" evidence="1">
    <location>
        <begin position="14"/>
        <end position="23"/>
    </location>
</feature>
<accession>A0A7R9L6Z3</accession>
<dbReference type="EMBL" id="CAJPIZ010018578">
    <property type="protein sequence ID" value="CAG2116590.1"/>
    <property type="molecule type" value="Genomic_DNA"/>
</dbReference>
<gene>
    <name evidence="2" type="ORF">OSB1V03_LOCUS16549</name>
</gene>
<evidence type="ECO:0008006" key="4">
    <source>
        <dbReference type="Google" id="ProtNLM"/>
    </source>
</evidence>
<evidence type="ECO:0000313" key="2">
    <source>
        <dbReference type="EMBL" id="CAD7636247.1"/>
    </source>
</evidence>
<dbReference type="AlphaFoldDB" id="A0A7R9L6Z3"/>
<protein>
    <recommendedName>
        <fullName evidence="4">F-box domain-containing protein</fullName>
    </recommendedName>
</protein>
<evidence type="ECO:0000256" key="1">
    <source>
        <dbReference type="SAM" id="MobiDB-lite"/>
    </source>
</evidence>
<proteinExistence type="predicted"/>
<dbReference type="InterPro" id="IPR032675">
    <property type="entry name" value="LRR_dom_sf"/>
</dbReference>